<dbReference type="EMBL" id="CP090958">
    <property type="protein sequence ID" value="WGW12634.1"/>
    <property type="molecule type" value="Genomic_DNA"/>
</dbReference>
<sequence>MDQTQDTPLWVDALIASGVAGVVLALLLSGALEVHRVYSDVLMTGWREGNSYLIPYRSIELGSVRVYRRSMAIRRKYPETSLGATRANVSHHYAVTFVCTAQGGGGSVVATSVTGWQERWILTTQHPRRFLAALEEAMVGKGIAKARGLADLPFHSLKDHDDWRDKHYEAS</sequence>
<name>A0ABY8QUD0_9MICO</name>
<feature type="transmembrane region" description="Helical" evidence="1">
    <location>
        <begin position="13"/>
        <end position="34"/>
    </location>
</feature>
<evidence type="ECO:0000313" key="3">
    <source>
        <dbReference type="Proteomes" id="UP001209083"/>
    </source>
</evidence>
<reference evidence="2 3" key="1">
    <citation type="submission" date="2023-05" db="EMBL/GenBank/DDBJ databases">
        <title>Lithophilousrod everest ZFBP1038 complete genpme.</title>
        <authorList>
            <person name="Tian M."/>
        </authorList>
    </citation>
    <scope>NUCLEOTIDE SEQUENCE [LARGE SCALE GENOMIC DNA]</scope>
    <source>
        <strain evidence="2 3">ZFBP1038</strain>
    </source>
</reference>
<evidence type="ECO:0000256" key="1">
    <source>
        <dbReference type="SAM" id="Phobius"/>
    </source>
</evidence>
<keyword evidence="1" id="KW-0472">Membrane</keyword>
<protein>
    <recommendedName>
        <fullName evidence="4">PH domain-containing protein</fullName>
    </recommendedName>
</protein>
<keyword evidence="1" id="KW-1133">Transmembrane helix</keyword>
<dbReference type="RefSeq" id="WP_349639438.1">
    <property type="nucleotide sequence ID" value="NZ_CP090958.1"/>
</dbReference>
<keyword evidence="1" id="KW-0812">Transmembrane</keyword>
<evidence type="ECO:0008006" key="4">
    <source>
        <dbReference type="Google" id="ProtNLM"/>
    </source>
</evidence>
<organism evidence="2 3">
    <name type="scientific">Saxibacter everestensis</name>
    <dbReference type="NCBI Taxonomy" id="2909229"/>
    <lineage>
        <taxon>Bacteria</taxon>
        <taxon>Bacillati</taxon>
        <taxon>Actinomycetota</taxon>
        <taxon>Actinomycetes</taxon>
        <taxon>Micrococcales</taxon>
        <taxon>Brevibacteriaceae</taxon>
        <taxon>Saxibacter</taxon>
    </lineage>
</organism>
<proteinExistence type="predicted"/>
<gene>
    <name evidence="2" type="ORF">LWF01_02370</name>
</gene>
<dbReference type="Proteomes" id="UP001209083">
    <property type="component" value="Chromosome"/>
</dbReference>
<evidence type="ECO:0000313" key="2">
    <source>
        <dbReference type="EMBL" id="WGW12634.1"/>
    </source>
</evidence>
<keyword evidence="3" id="KW-1185">Reference proteome</keyword>
<accession>A0ABY8QUD0</accession>